<proteinExistence type="predicted"/>
<evidence type="ECO:0000313" key="1">
    <source>
        <dbReference type="EMBL" id="SVE46006.1"/>
    </source>
</evidence>
<accession>A0A383DNC6</accession>
<feature type="non-terminal residue" evidence="1">
    <location>
        <position position="78"/>
    </location>
</feature>
<protein>
    <submittedName>
        <fullName evidence="1">Uncharacterized protein</fullName>
    </submittedName>
</protein>
<sequence>MVVSVALLADVASALAAFFCAALLAVVDLAAVRLLVVPAEAFLVVLDDAAADLVVLALRAREVEEAVEDGFVVAALVA</sequence>
<dbReference type="AlphaFoldDB" id="A0A383DNC6"/>
<name>A0A383DNC6_9ZZZZ</name>
<gene>
    <name evidence="1" type="ORF">METZ01_LOCUS498860</name>
</gene>
<dbReference type="EMBL" id="UINC01218819">
    <property type="protein sequence ID" value="SVE46006.1"/>
    <property type="molecule type" value="Genomic_DNA"/>
</dbReference>
<reference evidence="1" key="1">
    <citation type="submission" date="2018-05" db="EMBL/GenBank/DDBJ databases">
        <authorList>
            <person name="Lanie J.A."/>
            <person name="Ng W.-L."/>
            <person name="Kazmierczak K.M."/>
            <person name="Andrzejewski T.M."/>
            <person name="Davidsen T.M."/>
            <person name="Wayne K.J."/>
            <person name="Tettelin H."/>
            <person name="Glass J.I."/>
            <person name="Rusch D."/>
            <person name="Podicherti R."/>
            <person name="Tsui H.-C.T."/>
            <person name="Winkler M.E."/>
        </authorList>
    </citation>
    <scope>NUCLEOTIDE SEQUENCE</scope>
</reference>
<organism evidence="1">
    <name type="scientific">marine metagenome</name>
    <dbReference type="NCBI Taxonomy" id="408172"/>
    <lineage>
        <taxon>unclassified sequences</taxon>
        <taxon>metagenomes</taxon>
        <taxon>ecological metagenomes</taxon>
    </lineage>
</organism>